<feature type="region of interest" description="Disordered" evidence="1">
    <location>
        <begin position="56"/>
        <end position="76"/>
    </location>
</feature>
<reference evidence="2" key="1">
    <citation type="submission" date="2019-10" db="EMBL/GenBank/DDBJ databases">
        <authorList>
            <person name="Zhang R."/>
            <person name="Pan Y."/>
            <person name="Wang J."/>
            <person name="Ma R."/>
            <person name="Yu S."/>
        </authorList>
    </citation>
    <scope>NUCLEOTIDE SEQUENCE</scope>
    <source>
        <strain evidence="2">LA-IB0</strain>
        <tissue evidence="2">Leaf</tissue>
    </source>
</reference>
<comment type="caution">
    <text evidence="2">The sequence shown here is derived from an EMBL/GenBank/DDBJ whole genome shotgun (WGS) entry which is preliminary data.</text>
</comment>
<proteinExistence type="predicted"/>
<evidence type="ECO:0000256" key="1">
    <source>
        <dbReference type="SAM" id="MobiDB-lite"/>
    </source>
</evidence>
<accession>A0AAV6XXH3</accession>
<dbReference type="EMBL" id="WHWC01000003">
    <property type="protein sequence ID" value="KAG8386210.1"/>
    <property type="molecule type" value="Genomic_DNA"/>
</dbReference>
<sequence>MNSMKGVDGFTVQTSQDRIRIKGEEPGSILKDEIERLIKEGKLKEFIVKFAGEEGARKCGDNKGRHRPPKKPDPLTLSKAKIMNNFRDIPEMIEEARKRTRVEERKVERMEHKSIELFPGDKDKTTLIGSQLSPSLEMLTIEKFAP</sequence>
<evidence type="ECO:0000313" key="3">
    <source>
        <dbReference type="Proteomes" id="UP000826271"/>
    </source>
</evidence>
<keyword evidence="3" id="KW-1185">Reference proteome</keyword>
<evidence type="ECO:0000313" key="2">
    <source>
        <dbReference type="EMBL" id="KAG8386210.1"/>
    </source>
</evidence>
<name>A0AAV6XXH3_9LAMI</name>
<gene>
    <name evidence="2" type="ORF">BUALT_Bualt03G0125300</name>
</gene>
<protein>
    <submittedName>
        <fullName evidence="2">Uncharacterized protein</fullName>
    </submittedName>
</protein>
<dbReference type="AlphaFoldDB" id="A0AAV6XXH3"/>
<organism evidence="2 3">
    <name type="scientific">Buddleja alternifolia</name>
    <dbReference type="NCBI Taxonomy" id="168488"/>
    <lineage>
        <taxon>Eukaryota</taxon>
        <taxon>Viridiplantae</taxon>
        <taxon>Streptophyta</taxon>
        <taxon>Embryophyta</taxon>
        <taxon>Tracheophyta</taxon>
        <taxon>Spermatophyta</taxon>
        <taxon>Magnoliopsida</taxon>
        <taxon>eudicotyledons</taxon>
        <taxon>Gunneridae</taxon>
        <taxon>Pentapetalae</taxon>
        <taxon>asterids</taxon>
        <taxon>lamiids</taxon>
        <taxon>Lamiales</taxon>
        <taxon>Scrophulariaceae</taxon>
        <taxon>Buddlejeae</taxon>
        <taxon>Buddleja</taxon>
    </lineage>
</organism>
<dbReference type="Proteomes" id="UP000826271">
    <property type="component" value="Unassembled WGS sequence"/>
</dbReference>